<dbReference type="PROSITE" id="PS50956">
    <property type="entry name" value="HTH_ASNC_2"/>
    <property type="match status" value="1"/>
</dbReference>
<accession>A0A1I3BP78</accession>
<evidence type="ECO:0000256" key="1">
    <source>
        <dbReference type="ARBA" id="ARBA00023015"/>
    </source>
</evidence>
<dbReference type="SMART" id="SM00344">
    <property type="entry name" value="HTH_ASNC"/>
    <property type="match status" value="1"/>
</dbReference>
<dbReference type="InterPro" id="IPR000485">
    <property type="entry name" value="AsnC-type_HTH_dom"/>
</dbReference>
<protein>
    <submittedName>
        <fullName evidence="6">AsnC-type helix-turn-helix domain-containing protein</fullName>
    </submittedName>
</protein>
<keyword evidence="3" id="KW-0804">Transcription</keyword>
<name>A0A1I3BP78_9RHOB</name>
<sequence length="217" mass="23746">MMFGDKPRMTALDKEKDVVRQVRHHPAELDAIYRRILGALAEDASRSYAERSKIVQLSAPAVHDRVKRLKHNGVIKGTVAVRARRRPTGRDAGRPSSGCSLAACLRGKNECDLAFVRIEKRASINRTLDMGYSGHAGTIGRERPGRGRGALAPFQRQARAVRKAGAFPVWRVTIGDVPGSAAGWKRTVTGSRSWSGCPDDAQPAKTRQWDRAQAGQA</sequence>
<feature type="domain" description="HTH asnC-type" evidence="5">
    <location>
        <begin position="29"/>
        <end position="91"/>
    </location>
</feature>
<dbReference type="InterPro" id="IPR036390">
    <property type="entry name" value="WH_DNA-bd_sf"/>
</dbReference>
<gene>
    <name evidence="6" type="ORF">SAMN04488021_12345</name>
</gene>
<evidence type="ECO:0000256" key="2">
    <source>
        <dbReference type="ARBA" id="ARBA00023125"/>
    </source>
</evidence>
<dbReference type="Proteomes" id="UP000183635">
    <property type="component" value="Unassembled WGS sequence"/>
</dbReference>
<dbReference type="InterPro" id="IPR019888">
    <property type="entry name" value="Tscrpt_reg_AsnC-like"/>
</dbReference>
<proteinExistence type="predicted"/>
<evidence type="ECO:0000313" key="6">
    <source>
        <dbReference type="EMBL" id="SFH63896.1"/>
    </source>
</evidence>
<dbReference type="AlphaFoldDB" id="A0A1I3BP78"/>
<evidence type="ECO:0000313" key="7">
    <source>
        <dbReference type="Proteomes" id="UP000183635"/>
    </source>
</evidence>
<dbReference type="PRINTS" id="PR00033">
    <property type="entry name" value="HTHASNC"/>
</dbReference>
<dbReference type="Gene3D" id="1.10.10.10">
    <property type="entry name" value="Winged helix-like DNA-binding domain superfamily/Winged helix DNA-binding domain"/>
    <property type="match status" value="1"/>
</dbReference>
<evidence type="ECO:0000256" key="4">
    <source>
        <dbReference type="SAM" id="MobiDB-lite"/>
    </source>
</evidence>
<dbReference type="GO" id="GO:0043565">
    <property type="term" value="F:sequence-specific DNA binding"/>
    <property type="evidence" value="ECO:0007669"/>
    <property type="project" value="InterPro"/>
</dbReference>
<dbReference type="InterPro" id="IPR036388">
    <property type="entry name" value="WH-like_DNA-bd_sf"/>
</dbReference>
<keyword evidence="2" id="KW-0238">DNA-binding</keyword>
<evidence type="ECO:0000259" key="5">
    <source>
        <dbReference type="PROSITE" id="PS50956"/>
    </source>
</evidence>
<evidence type="ECO:0000256" key="3">
    <source>
        <dbReference type="ARBA" id="ARBA00023163"/>
    </source>
</evidence>
<dbReference type="Pfam" id="PF13404">
    <property type="entry name" value="HTH_AsnC-type"/>
    <property type="match status" value="1"/>
</dbReference>
<keyword evidence="1" id="KW-0805">Transcription regulation</keyword>
<dbReference type="STRING" id="34004.SAMN04488021_12345"/>
<dbReference type="EMBL" id="FOPU01000023">
    <property type="protein sequence ID" value="SFH63896.1"/>
    <property type="molecule type" value="Genomic_DNA"/>
</dbReference>
<dbReference type="SUPFAM" id="SSF46785">
    <property type="entry name" value="Winged helix' DNA-binding domain"/>
    <property type="match status" value="1"/>
</dbReference>
<organism evidence="6 7">
    <name type="scientific">Paracoccus aminovorans</name>
    <dbReference type="NCBI Taxonomy" id="34004"/>
    <lineage>
        <taxon>Bacteria</taxon>
        <taxon>Pseudomonadati</taxon>
        <taxon>Pseudomonadota</taxon>
        <taxon>Alphaproteobacteria</taxon>
        <taxon>Rhodobacterales</taxon>
        <taxon>Paracoccaceae</taxon>
        <taxon>Paracoccus</taxon>
    </lineage>
</organism>
<keyword evidence="7" id="KW-1185">Reference proteome</keyword>
<feature type="region of interest" description="Disordered" evidence="4">
    <location>
        <begin position="185"/>
        <end position="217"/>
    </location>
</feature>
<reference evidence="6 7" key="1">
    <citation type="submission" date="2016-10" db="EMBL/GenBank/DDBJ databases">
        <authorList>
            <person name="de Groot N.N."/>
        </authorList>
    </citation>
    <scope>NUCLEOTIDE SEQUENCE [LARGE SCALE GENOMIC DNA]</scope>
    <source>
        <strain evidence="6 7">DSM 8537</strain>
    </source>
</reference>